<protein>
    <submittedName>
        <fullName evidence="4">Peptidoglycan DD-metalloendopeptidase family protein</fullName>
    </submittedName>
</protein>
<dbReference type="Pfam" id="PF01551">
    <property type="entry name" value="Peptidase_M23"/>
    <property type="match status" value="1"/>
</dbReference>
<dbReference type="CDD" id="cd12797">
    <property type="entry name" value="M23_peptidase"/>
    <property type="match status" value="1"/>
</dbReference>
<name>A0ABS0ZCL3_9GAMM</name>
<reference evidence="4 5" key="1">
    <citation type="submission" date="2020-12" db="EMBL/GenBank/DDBJ databases">
        <title>Comparative genome analysis of fungal antagonists Marinomonas ostreistagni 398 and M. spartinae 468.</title>
        <authorList>
            <person name="Fields J.L."/>
            <person name="Mavrodi O.V."/>
            <person name="Biber P.D."/>
            <person name="Indest K.J."/>
            <person name="Mavrodi D.V."/>
        </authorList>
    </citation>
    <scope>NUCLEOTIDE SEQUENCE [LARGE SCALE GENOMIC DNA]</scope>
    <source>
        <strain evidence="4 5">USM7</strain>
    </source>
</reference>
<dbReference type="EMBL" id="JAEMUH010000011">
    <property type="protein sequence ID" value="MBJ7551419.1"/>
    <property type="molecule type" value="Genomic_DNA"/>
</dbReference>
<dbReference type="RefSeq" id="WP_199462998.1">
    <property type="nucleotide sequence ID" value="NZ_JAEMUH010000011.1"/>
</dbReference>
<dbReference type="PANTHER" id="PTHR21666:SF270">
    <property type="entry name" value="MUREIN HYDROLASE ACTIVATOR ENVC"/>
    <property type="match status" value="1"/>
</dbReference>
<feature type="chain" id="PRO_5046698592" evidence="2">
    <location>
        <begin position="21"/>
        <end position="377"/>
    </location>
</feature>
<gene>
    <name evidence="4" type="ORF">JHD44_12065</name>
</gene>
<feature type="signal peptide" evidence="2">
    <location>
        <begin position="1"/>
        <end position="20"/>
    </location>
</feature>
<proteinExistence type="predicted"/>
<evidence type="ECO:0000256" key="2">
    <source>
        <dbReference type="SAM" id="SignalP"/>
    </source>
</evidence>
<organism evidence="4 5">
    <name type="scientific">Marinomonas ostreistagni</name>
    <dbReference type="NCBI Taxonomy" id="359209"/>
    <lineage>
        <taxon>Bacteria</taxon>
        <taxon>Pseudomonadati</taxon>
        <taxon>Pseudomonadota</taxon>
        <taxon>Gammaproteobacteria</taxon>
        <taxon>Oceanospirillales</taxon>
        <taxon>Oceanospirillaceae</taxon>
        <taxon>Marinomonas</taxon>
    </lineage>
</organism>
<dbReference type="Gene3D" id="6.10.250.3150">
    <property type="match status" value="1"/>
</dbReference>
<keyword evidence="1" id="KW-0175">Coiled coil</keyword>
<evidence type="ECO:0000313" key="5">
    <source>
        <dbReference type="Proteomes" id="UP000598488"/>
    </source>
</evidence>
<feature type="coiled-coil region" evidence="1">
    <location>
        <begin position="33"/>
        <end position="109"/>
    </location>
</feature>
<feature type="domain" description="M23ase beta-sheet core" evidence="3">
    <location>
        <begin position="279"/>
        <end position="369"/>
    </location>
</feature>
<dbReference type="InterPro" id="IPR050570">
    <property type="entry name" value="Cell_wall_metabolism_enzyme"/>
</dbReference>
<dbReference type="Gene3D" id="2.70.70.10">
    <property type="entry name" value="Glucose Permease (Domain IIA)"/>
    <property type="match status" value="1"/>
</dbReference>
<keyword evidence="2" id="KW-0732">Signal</keyword>
<comment type="caution">
    <text evidence="4">The sequence shown here is derived from an EMBL/GenBank/DDBJ whole genome shotgun (WGS) entry which is preliminary data.</text>
</comment>
<evidence type="ECO:0000256" key="1">
    <source>
        <dbReference type="SAM" id="Coils"/>
    </source>
</evidence>
<dbReference type="InterPro" id="IPR016047">
    <property type="entry name" value="M23ase_b-sheet_dom"/>
</dbReference>
<feature type="coiled-coil region" evidence="1">
    <location>
        <begin position="173"/>
        <end position="242"/>
    </location>
</feature>
<dbReference type="PANTHER" id="PTHR21666">
    <property type="entry name" value="PEPTIDASE-RELATED"/>
    <property type="match status" value="1"/>
</dbReference>
<dbReference type="SUPFAM" id="SSF51261">
    <property type="entry name" value="Duplicated hybrid motif"/>
    <property type="match status" value="1"/>
</dbReference>
<sequence length="377" mass="42671">MGFKSCLLMLMFLLSSISWAAEPQTPEEARQQIQALQQDLVKLNDWLKDLKSERSNVEQQLESKEKTIHDLSKRILDLQKSLEKGAEQLQNLQTQQRSLQQSIQQQYQQIAAQLRAVYRSGSSEGIRFLLEDLPVDESMRLIHYNRYFSTARQSLINGFSSEVDDLNLVEKSIRSQRAQMVQEQSDLEKQQARIQDEQAQRKKILAKIETDLSSGDQKAKRLQQDQAQMQSLLKQLEQALADIQIPDLETPFGRQKGKLIPPLNVIKRLPDNSQINLGGATLAAETGDQVRAVHHGRVVFSDWMRGFGFLIILDHGSGYMSLYGYNQSLLKDVGEWVNANDVIATAGSSGGRNTPGLFFAIRHNGEPINALSWLRKG</sequence>
<keyword evidence="5" id="KW-1185">Reference proteome</keyword>
<evidence type="ECO:0000313" key="4">
    <source>
        <dbReference type="EMBL" id="MBJ7551419.1"/>
    </source>
</evidence>
<dbReference type="Proteomes" id="UP000598488">
    <property type="component" value="Unassembled WGS sequence"/>
</dbReference>
<dbReference type="InterPro" id="IPR011055">
    <property type="entry name" value="Dup_hybrid_motif"/>
</dbReference>
<accession>A0ABS0ZCL3</accession>
<evidence type="ECO:0000259" key="3">
    <source>
        <dbReference type="Pfam" id="PF01551"/>
    </source>
</evidence>